<dbReference type="Gene3D" id="2.60.120.650">
    <property type="entry name" value="Cupin"/>
    <property type="match status" value="2"/>
</dbReference>
<accession>A0A9P6AAL7</accession>
<evidence type="ECO:0000313" key="6">
    <source>
        <dbReference type="Proteomes" id="UP000807025"/>
    </source>
</evidence>
<dbReference type="PANTHER" id="PTHR12549:SF38">
    <property type="entry name" value="JMJC DOMAIN-CONTAINING HISTONE DEMETHYLASE 2, ISOFORM A"/>
    <property type="match status" value="1"/>
</dbReference>
<dbReference type="GO" id="GO:0032454">
    <property type="term" value="F:histone H3K9 demethylase activity"/>
    <property type="evidence" value="ECO:0007669"/>
    <property type="project" value="InterPro"/>
</dbReference>
<dbReference type="Pfam" id="PF02373">
    <property type="entry name" value="JmjC"/>
    <property type="match status" value="1"/>
</dbReference>
<feature type="domain" description="JmjC" evidence="4">
    <location>
        <begin position="111"/>
        <end position="275"/>
    </location>
</feature>
<dbReference type="OrthoDB" id="1667110at2759"/>
<dbReference type="Proteomes" id="UP000807025">
    <property type="component" value="Unassembled WGS sequence"/>
</dbReference>
<keyword evidence="3" id="KW-0539">Nucleus</keyword>
<dbReference type="AlphaFoldDB" id="A0A9P6AAL7"/>
<keyword evidence="6" id="KW-1185">Reference proteome</keyword>
<keyword evidence="2" id="KW-0479">Metal-binding</keyword>
<dbReference type="GO" id="GO:0000785">
    <property type="term" value="C:chromatin"/>
    <property type="evidence" value="ECO:0007669"/>
    <property type="project" value="TreeGrafter"/>
</dbReference>
<name>A0A9P6AAL7_PLEER</name>
<dbReference type="InterPro" id="IPR003347">
    <property type="entry name" value="JmjC_dom"/>
</dbReference>
<dbReference type="EMBL" id="MU154528">
    <property type="protein sequence ID" value="KAF9500281.1"/>
    <property type="molecule type" value="Genomic_DNA"/>
</dbReference>
<evidence type="ECO:0000256" key="2">
    <source>
        <dbReference type="ARBA" id="ARBA00022723"/>
    </source>
</evidence>
<sequence>MSQRCFLGDFDLLWDHGIPFVVRDHTPWLRCDWSPVGLADVLGMDWCKVVDCEDADYLKTTTVDEFLLGLDEKNDRVLKLKDYPTDQRFKSKSFILARDFQLALPVPAYSSEDGPLNLTNFFPVNYSNAPDLGPKMYVAMASKSGDEGHGSTHLHIDISDVVNIMARGEALWHVFLSKDADRLKEYVSAKCKAPWLNDHSFLNQYNKYLTPTELAELKDLGIVPFTFLQHQEDVVFIPAGSPHQVSNVTPCVKLAADFLAPQSLERCSIVNSLMHTSKSDDVLEFGYLVIHCWMALSRHSKSLPASPNISSSGPLPKIATGVPAMALSSSATRYAILV</sequence>
<evidence type="ECO:0000259" key="4">
    <source>
        <dbReference type="PROSITE" id="PS51184"/>
    </source>
</evidence>
<evidence type="ECO:0000256" key="3">
    <source>
        <dbReference type="ARBA" id="ARBA00023242"/>
    </source>
</evidence>
<organism evidence="5 6">
    <name type="scientific">Pleurotus eryngii</name>
    <name type="common">Boletus of the steppes</name>
    <dbReference type="NCBI Taxonomy" id="5323"/>
    <lineage>
        <taxon>Eukaryota</taxon>
        <taxon>Fungi</taxon>
        <taxon>Dikarya</taxon>
        <taxon>Basidiomycota</taxon>
        <taxon>Agaricomycotina</taxon>
        <taxon>Agaricomycetes</taxon>
        <taxon>Agaricomycetidae</taxon>
        <taxon>Agaricales</taxon>
        <taxon>Pleurotineae</taxon>
        <taxon>Pleurotaceae</taxon>
        <taxon>Pleurotus</taxon>
    </lineage>
</organism>
<proteinExistence type="predicted"/>
<comment type="subcellular location">
    <subcellularLocation>
        <location evidence="1">Nucleus</location>
    </subcellularLocation>
</comment>
<gene>
    <name evidence="5" type="ORF">BDN71DRAFT_1382288</name>
</gene>
<dbReference type="GO" id="GO:0031490">
    <property type="term" value="F:chromatin DNA binding"/>
    <property type="evidence" value="ECO:0007669"/>
    <property type="project" value="TreeGrafter"/>
</dbReference>
<dbReference type="PANTHER" id="PTHR12549">
    <property type="entry name" value="JMJC DOMAIN-CONTAINING HISTONE DEMETHYLATION PROTEIN"/>
    <property type="match status" value="1"/>
</dbReference>
<dbReference type="SMART" id="SM00558">
    <property type="entry name" value="JmjC"/>
    <property type="match status" value="1"/>
</dbReference>
<evidence type="ECO:0000313" key="5">
    <source>
        <dbReference type="EMBL" id="KAF9500281.1"/>
    </source>
</evidence>
<dbReference type="GO" id="GO:0046872">
    <property type="term" value="F:metal ion binding"/>
    <property type="evidence" value="ECO:0007669"/>
    <property type="project" value="UniProtKB-KW"/>
</dbReference>
<dbReference type="GO" id="GO:0006357">
    <property type="term" value="P:regulation of transcription by RNA polymerase II"/>
    <property type="evidence" value="ECO:0007669"/>
    <property type="project" value="TreeGrafter"/>
</dbReference>
<dbReference type="GO" id="GO:0000118">
    <property type="term" value="C:histone deacetylase complex"/>
    <property type="evidence" value="ECO:0007669"/>
    <property type="project" value="TreeGrafter"/>
</dbReference>
<dbReference type="PROSITE" id="PS51184">
    <property type="entry name" value="JMJC"/>
    <property type="match status" value="1"/>
</dbReference>
<dbReference type="SUPFAM" id="SSF51197">
    <property type="entry name" value="Clavaminate synthase-like"/>
    <property type="match status" value="1"/>
</dbReference>
<evidence type="ECO:0000256" key="1">
    <source>
        <dbReference type="ARBA" id="ARBA00004123"/>
    </source>
</evidence>
<dbReference type="GO" id="GO:0003712">
    <property type="term" value="F:transcription coregulator activity"/>
    <property type="evidence" value="ECO:0007669"/>
    <property type="project" value="TreeGrafter"/>
</dbReference>
<protein>
    <recommendedName>
        <fullName evidence="4">JmjC domain-containing protein</fullName>
    </recommendedName>
</protein>
<reference evidence="5" key="1">
    <citation type="submission" date="2020-11" db="EMBL/GenBank/DDBJ databases">
        <authorList>
            <consortium name="DOE Joint Genome Institute"/>
            <person name="Ahrendt S."/>
            <person name="Riley R."/>
            <person name="Andreopoulos W."/>
            <person name="Labutti K."/>
            <person name="Pangilinan J."/>
            <person name="Ruiz-Duenas F.J."/>
            <person name="Barrasa J.M."/>
            <person name="Sanchez-Garcia M."/>
            <person name="Camarero S."/>
            <person name="Miyauchi S."/>
            <person name="Serrano A."/>
            <person name="Linde D."/>
            <person name="Babiker R."/>
            <person name="Drula E."/>
            <person name="Ayuso-Fernandez I."/>
            <person name="Pacheco R."/>
            <person name="Padilla G."/>
            <person name="Ferreira P."/>
            <person name="Barriuso J."/>
            <person name="Kellner H."/>
            <person name="Castanera R."/>
            <person name="Alfaro M."/>
            <person name="Ramirez L."/>
            <person name="Pisabarro A.G."/>
            <person name="Kuo A."/>
            <person name="Tritt A."/>
            <person name="Lipzen A."/>
            <person name="He G."/>
            <person name="Yan M."/>
            <person name="Ng V."/>
            <person name="Cullen D."/>
            <person name="Martin F."/>
            <person name="Rosso M.-N."/>
            <person name="Henrissat B."/>
            <person name="Hibbett D."/>
            <person name="Martinez A.T."/>
            <person name="Grigoriev I.V."/>
        </authorList>
    </citation>
    <scope>NUCLEOTIDE SEQUENCE</scope>
    <source>
        <strain evidence="5">ATCC 90797</strain>
    </source>
</reference>
<comment type="caution">
    <text evidence="5">The sequence shown here is derived from an EMBL/GenBank/DDBJ whole genome shotgun (WGS) entry which is preliminary data.</text>
</comment>
<dbReference type="InterPro" id="IPR045109">
    <property type="entry name" value="LSDs-like"/>
</dbReference>